<evidence type="ECO:0000256" key="3">
    <source>
        <dbReference type="ARBA" id="ARBA00022737"/>
    </source>
</evidence>
<dbReference type="InterPro" id="IPR050216">
    <property type="entry name" value="LRR_domain-containing"/>
</dbReference>
<evidence type="ECO:0000313" key="4">
    <source>
        <dbReference type="EMBL" id="KAK9786999.1"/>
    </source>
</evidence>
<dbReference type="Pfam" id="PF00560">
    <property type="entry name" value="LRR_1"/>
    <property type="match status" value="2"/>
</dbReference>
<keyword evidence="3" id="KW-0677">Repeat</keyword>
<dbReference type="EMBL" id="JALJOQ010000259">
    <property type="protein sequence ID" value="KAK9786999.1"/>
    <property type="molecule type" value="Genomic_DNA"/>
</dbReference>
<dbReference type="SUPFAM" id="SSF52047">
    <property type="entry name" value="RNI-like"/>
    <property type="match status" value="1"/>
</dbReference>
<comment type="subcellular location">
    <subcellularLocation>
        <location evidence="1">Cytoplasm</location>
        <location evidence="1">Cytoskeleton</location>
        <location evidence="1">Cilium axoneme</location>
    </subcellularLocation>
</comment>
<name>A0AAW1NMH8_9CHLO</name>
<dbReference type="PANTHER" id="PTHR48051">
    <property type="match status" value="1"/>
</dbReference>
<dbReference type="Proteomes" id="UP001465755">
    <property type="component" value="Unassembled WGS sequence"/>
</dbReference>
<organism evidence="4 5">
    <name type="scientific">Symbiochloris irregularis</name>
    <dbReference type="NCBI Taxonomy" id="706552"/>
    <lineage>
        <taxon>Eukaryota</taxon>
        <taxon>Viridiplantae</taxon>
        <taxon>Chlorophyta</taxon>
        <taxon>core chlorophytes</taxon>
        <taxon>Trebouxiophyceae</taxon>
        <taxon>Trebouxiales</taxon>
        <taxon>Trebouxiaceae</taxon>
        <taxon>Symbiochloris</taxon>
    </lineage>
</organism>
<comment type="caution">
    <text evidence="4">The sequence shown here is derived from an EMBL/GenBank/DDBJ whole genome shotgun (WGS) entry which is preliminary data.</text>
</comment>
<dbReference type="Gene3D" id="3.80.10.10">
    <property type="entry name" value="Ribonuclease Inhibitor"/>
    <property type="match status" value="1"/>
</dbReference>
<evidence type="ECO:0000256" key="1">
    <source>
        <dbReference type="ARBA" id="ARBA00004430"/>
    </source>
</evidence>
<dbReference type="PANTHER" id="PTHR48051:SF1">
    <property type="entry name" value="RAS SUPPRESSOR PROTEIN 1"/>
    <property type="match status" value="1"/>
</dbReference>
<proteinExistence type="predicted"/>
<accession>A0AAW1NMH8</accession>
<gene>
    <name evidence="4" type="ORF">WJX73_010389</name>
</gene>
<reference evidence="4 5" key="1">
    <citation type="journal article" date="2024" name="Nat. Commun.">
        <title>Phylogenomics reveals the evolutionary origins of lichenization in chlorophyte algae.</title>
        <authorList>
            <person name="Puginier C."/>
            <person name="Libourel C."/>
            <person name="Otte J."/>
            <person name="Skaloud P."/>
            <person name="Haon M."/>
            <person name="Grisel S."/>
            <person name="Petersen M."/>
            <person name="Berrin J.G."/>
            <person name="Delaux P.M."/>
            <person name="Dal Grande F."/>
            <person name="Keller J."/>
        </authorList>
    </citation>
    <scope>NUCLEOTIDE SEQUENCE [LARGE SCALE GENOMIC DNA]</scope>
    <source>
        <strain evidence="4 5">SAG 2036</strain>
    </source>
</reference>
<evidence type="ECO:0000256" key="2">
    <source>
        <dbReference type="ARBA" id="ARBA00022614"/>
    </source>
</evidence>
<keyword evidence="2" id="KW-0433">Leucine-rich repeat</keyword>
<dbReference type="AlphaFoldDB" id="A0AAW1NMH8"/>
<keyword evidence="5" id="KW-1185">Reference proteome</keyword>
<dbReference type="InterPro" id="IPR032675">
    <property type="entry name" value="LRR_dom_sf"/>
</dbReference>
<protein>
    <submittedName>
        <fullName evidence="4">Uncharacterized protein</fullName>
    </submittedName>
</protein>
<dbReference type="GO" id="GO:0005930">
    <property type="term" value="C:axoneme"/>
    <property type="evidence" value="ECO:0007669"/>
    <property type="project" value="UniProtKB-SubCell"/>
</dbReference>
<evidence type="ECO:0000313" key="5">
    <source>
        <dbReference type="Proteomes" id="UP001465755"/>
    </source>
</evidence>
<sequence>MGVKLEVLRLEDCNLSTVPREIESCGDLTHLSFAVNQMRELPEWVRLPLQLRELDLSGNSLGRLNRCLRTNGQLRILNLSYNPPLEVHAALDNFNNRHSRALTLMQLVNSLPCLEQLNITKNDRSAWSSHSWQQIQNVQAKAPARLQLLV</sequence>
<dbReference type="InterPro" id="IPR001611">
    <property type="entry name" value="Leu-rich_rpt"/>
</dbReference>